<comment type="caution">
    <text evidence="2">The sequence shown here is derived from an EMBL/GenBank/DDBJ whole genome shotgun (WGS) entry which is preliminary data.</text>
</comment>
<evidence type="ECO:0000256" key="1">
    <source>
        <dbReference type="SAM" id="Phobius"/>
    </source>
</evidence>
<sequence length="69" mass="7227">MEPMEANNSIDIAQVITQLSSSLAQLSSSLSPFAQFGVSLAPLALFAPLVIFSMEISIASADCAHMISI</sequence>
<keyword evidence="1" id="KW-0472">Membrane</keyword>
<name>A0A8H4AA34_GIGMA</name>
<accession>A0A8H4AA34</accession>
<protein>
    <submittedName>
        <fullName evidence="2">Uncharacterized protein</fullName>
    </submittedName>
</protein>
<dbReference type="EMBL" id="WTPW01000918">
    <property type="protein sequence ID" value="KAF0469544.1"/>
    <property type="molecule type" value="Genomic_DNA"/>
</dbReference>
<keyword evidence="1" id="KW-0812">Transmembrane</keyword>
<reference evidence="2 3" key="1">
    <citation type="journal article" date="2019" name="Environ. Microbiol.">
        <title>At the nexus of three kingdoms: the genome of the mycorrhizal fungus Gigaspora margarita provides insights into plant, endobacterial and fungal interactions.</title>
        <authorList>
            <person name="Venice F."/>
            <person name="Ghignone S."/>
            <person name="Salvioli di Fossalunga A."/>
            <person name="Amselem J."/>
            <person name="Novero M."/>
            <person name="Xianan X."/>
            <person name="Sedzielewska Toro K."/>
            <person name="Morin E."/>
            <person name="Lipzen A."/>
            <person name="Grigoriev I.V."/>
            <person name="Henrissat B."/>
            <person name="Martin F.M."/>
            <person name="Bonfante P."/>
        </authorList>
    </citation>
    <scope>NUCLEOTIDE SEQUENCE [LARGE SCALE GENOMIC DNA]</scope>
    <source>
        <strain evidence="2 3">BEG34</strain>
    </source>
</reference>
<keyword evidence="3" id="KW-1185">Reference proteome</keyword>
<feature type="transmembrane region" description="Helical" evidence="1">
    <location>
        <begin position="33"/>
        <end position="52"/>
    </location>
</feature>
<dbReference type="AlphaFoldDB" id="A0A8H4AA34"/>
<evidence type="ECO:0000313" key="2">
    <source>
        <dbReference type="EMBL" id="KAF0469544.1"/>
    </source>
</evidence>
<evidence type="ECO:0000313" key="3">
    <source>
        <dbReference type="Proteomes" id="UP000439903"/>
    </source>
</evidence>
<gene>
    <name evidence="2" type="ORF">F8M41_025523</name>
</gene>
<keyword evidence="1" id="KW-1133">Transmembrane helix</keyword>
<organism evidence="2 3">
    <name type="scientific">Gigaspora margarita</name>
    <dbReference type="NCBI Taxonomy" id="4874"/>
    <lineage>
        <taxon>Eukaryota</taxon>
        <taxon>Fungi</taxon>
        <taxon>Fungi incertae sedis</taxon>
        <taxon>Mucoromycota</taxon>
        <taxon>Glomeromycotina</taxon>
        <taxon>Glomeromycetes</taxon>
        <taxon>Diversisporales</taxon>
        <taxon>Gigasporaceae</taxon>
        <taxon>Gigaspora</taxon>
    </lineage>
</organism>
<dbReference type="Proteomes" id="UP000439903">
    <property type="component" value="Unassembled WGS sequence"/>
</dbReference>
<proteinExistence type="predicted"/>